<name>I0K2V5_9BACT</name>
<gene>
    <name evidence="2" type="ORF">FAES_0446</name>
</gene>
<evidence type="ECO:0000313" key="2">
    <source>
        <dbReference type="EMBL" id="CCG98458.1"/>
    </source>
</evidence>
<dbReference type="KEGG" id="fae:FAES_0446"/>
<sequence length="31" mass="3463">MTFLGELADEVNNQATATKPNSPQSMDYELF</sequence>
<accession>I0K2V5</accession>
<evidence type="ECO:0000313" key="3">
    <source>
        <dbReference type="Proteomes" id="UP000011058"/>
    </source>
</evidence>
<dbReference type="AlphaFoldDB" id="I0K2V5"/>
<protein>
    <submittedName>
        <fullName evidence="2">Uncharacterized protein</fullName>
    </submittedName>
</protein>
<organism evidence="2 3">
    <name type="scientific">Fibrella aestuarina BUZ 2</name>
    <dbReference type="NCBI Taxonomy" id="1166018"/>
    <lineage>
        <taxon>Bacteria</taxon>
        <taxon>Pseudomonadati</taxon>
        <taxon>Bacteroidota</taxon>
        <taxon>Cytophagia</taxon>
        <taxon>Cytophagales</taxon>
        <taxon>Spirosomataceae</taxon>
        <taxon>Fibrella</taxon>
    </lineage>
</organism>
<evidence type="ECO:0000256" key="1">
    <source>
        <dbReference type="SAM" id="MobiDB-lite"/>
    </source>
</evidence>
<dbReference type="Proteomes" id="UP000011058">
    <property type="component" value="Chromosome"/>
</dbReference>
<proteinExistence type="predicted"/>
<dbReference type="EMBL" id="HE796683">
    <property type="protein sequence ID" value="CCG98458.1"/>
    <property type="molecule type" value="Genomic_DNA"/>
</dbReference>
<feature type="compositionally biased region" description="Polar residues" evidence="1">
    <location>
        <begin position="11"/>
        <end position="25"/>
    </location>
</feature>
<feature type="region of interest" description="Disordered" evidence="1">
    <location>
        <begin position="1"/>
        <end position="31"/>
    </location>
</feature>
<reference evidence="2 3" key="1">
    <citation type="journal article" date="2012" name="J. Bacteriol.">
        <title>Genome Sequence of Fibrella aestuarina BUZ 2T, a Filamentous Marine Bacterium.</title>
        <authorList>
            <person name="Filippini M."/>
            <person name="Qi W."/>
            <person name="Blom J."/>
            <person name="Goesmann A."/>
            <person name="Smits T.H."/>
            <person name="Bagheri H.C."/>
        </authorList>
    </citation>
    <scope>NUCLEOTIDE SEQUENCE [LARGE SCALE GENOMIC DNA]</scope>
    <source>
        <strain evidence="3">BUZ 2T</strain>
    </source>
</reference>
<dbReference type="HOGENOM" id="CLU_3396617_0_0_10"/>
<keyword evidence="3" id="KW-1185">Reference proteome</keyword>